<gene>
    <name evidence="3" type="ORF">KK083_08930</name>
</gene>
<feature type="signal peptide" evidence="2">
    <location>
        <begin position="1"/>
        <end position="21"/>
    </location>
</feature>
<dbReference type="Gene3D" id="1.25.40.390">
    <property type="match status" value="1"/>
</dbReference>
<evidence type="ECO:0000256" key="2">
    <source>
        <dbReference type="SAM" id="SignalP"/>
    </source>
</evidence>
<dbReference type="AlphaFoldDB" id="A0AAP2DIL6"/>
<dbReference type="GO" id="GO:0009279">
    <property type="term" value="C:cell outer membrane"/>
    <property type="evidence" value="ECO:0007669"/>
    <property type="project" value="UniProtKB-SubCell"/>
</dbReference>
<keyword evidence="4" id="KW-1185">Reference proteome</keyword>
<dbReference type="InterPro" id="IPR011990">
    <property type="entry name" value="TPR-like_helical_dom_sf"/>
</dbReference>
<evidence type="ECO:0000256" key="1">
    <source>
        <dbReference type="SAM" id="MobiDB-lite"/>
    </source>
</evidence>
<protein>
    <submittedName>
        <fullName evidence="3">RagB/SusD family nutrient uptake outer membrane protein</fullName>
    </submittedName>
</protein>
<dbReference type="RefSeq" id="WP_254162635.1">
    <property type="nucleotide sequence ID" value="NZ_JAHESF010000007.1"/>
</dbReference>
<reference evidence="3 4" key="1">
    <citation type="submission" date="2021-05" db="EMBL/GenBank/DDBJ databases">
        <title>A Polyphasic approach of four new species of the genus Ohtaekwangia: Ohtaekwangia histidinii sp. nov., Ohtaekwangia cretensis sp. nov., Ohtaekwangia indiensis sp. nov., Ohtaekwangia reichenbachii sp. nov. from diverse environment.</title>
        <authorList>
            <person name="Octaviana S."/>
        </authorList>
    </citation>
    <scope>NUCLEOTIDE SEQUENCE [LARGE SCALE GENOMIC DNA]</scope>
    <source>
        <strain evidence="3 4">PWU4</strain>
    </source>
</reference>
<evidence type="ECO:0000313" key="4">
    <source>
        <dbReference type="Proteomes" id="UP001319200"/>
    </source>
</evidence>
<comment type="caution">
    <text evidence="3">The sequence shown here is derived from an EMBL/GenBank/DDBJ whole genome shotgun (WGS) entry which is preliminary data.</text>
</comment>
<dbReference type="PROSITE" id="PS51257">
    <property type="entry name" value="PROKAR_LIPOPROTEIN"/>
    <property type="match status" value="1"/>
</dbReference>
<evidence type="ECO:0000313" key="3">
    <source>
        <dbReference type="EMBL" id="MBT1696995.1"/>
    </source>
</evidence>
<dbReference type="EMBL" id="JAHESF010000007">
    <property type="protein sequence ID" value="MBT1696995.1"/>
    <property type="molecule type" value="Genomic_DNA"/>
</dbReference>
<name>A0AAP2DIL6_9BACT</name>
<proteinExistence type="predicted"/>
<sequence length="444" mass="47788">MNRKNISFKNIFIALSVLVLASCSLDIDNPNGPTDEQVLNSRDGLITHSVGMRNTYSTLALESIILNPGATAHELRGITTFTNVIEIDQGGTALPNFNGNITGVWQRPLRVMAMAEDIIAKAPTVLATDPAMLSGVMSHAKLFKAMTLGALAQSFTHGVLNTDKSGSATFAPRETLLATAITLLKEADAALTATPPSAEFTSRVTGAEFNLPNTIRAYLARYSLMAGNYADAIAAAQSVNLTVASSFIFTNLAPNPLYQQIQVSKNFAARDQFGLPPALVEAGDGRLAFYFTTNTATHQGDPIDNLTGFATAIDKPIPVYLPDEMRLIIAEALIRSNGSIPDAIVQINAVRTQTTGDPFGVHAGLGAYMGAITTDALLTEIYKQRSAELYLSGLRLEDSRRFGRPEPPTDVNPVPMTSERSRNFYPFPLQERQNNINTPADPTI</sequence>
<feature type="chain" id="PRO_5042951254" evidence="2">
    <location>
        <begin position="22"/>
        <end position="444"/>
    </location>
</feature>
<organism evidence="3 4">
    <name type="scientific">Chryseosolibacter histidini</name>
    <dbReference type="NCBI Taxonomy" id="2782349"/>
    <lineage>
        <taxon>Bacteria</taxon>
        <taxon>Pseudomonadati</taxon>
        <taxon>Bacteroidota</taxon>
        <taxon>Cytophagia</taxon>
        <taxon>Cytophagales</taxon>
        <taxon>Chryseotaleaceae</taxon>
        <taxon>Chryseosolibacter</taxon>
    </lineage>
</organism>
<keyword evidence="2" id="KW-0732">Signal</keyword>
<dbReference type="Proteomes" id="UP001319200">
    <property type="component" value="Unassembled WGS sequence"/>
</dbReference>
<dbReference type="SUPFAM" id="SSF48452">
    <property type="entry name" value="TPR-like"/>
    <property type="match status" value="1"/>
</dbReference>
<accession>A0AAP2DIL6</accession>
<feature type="region of interest" description="Disordered" evidence="1">
    <location>
        <begin position="400"/>
        <end position="419"/>
    </location>
</feature>